<evidence type="ECO:0000313" key="2">
    <source>
        <dbReference type="Proteomes" id="UP000176241"/>
    </source>
</evidence>
<comment type="caution">
    <text evidence="1">The sequence shown here is derived from an EMBL/GenBank/DDBJ whole genome shotgun (WGS) entry which is preliminary data.</text>
</comment>
<proteinExistence type="predicted"/>
<reference evidence="1 2" key="1">
    <citation type="journal article" date="2016" name="Nat. Commun.">
        <title>Thousands of microbial genomes shed light on interconnected biogeochemical processes in an aquifer system.</title>
        <authorList>
            <person name="Anantharaman K."/>
            <person name="Brown C.T."/>
            <person name="Hug L.A."/>
            <person name="Sharon I."/>
            <person name="Castelle C.J."/>
            <person name="Probst A.J."/>
            <person name="Thomas B.C."/>
            <person name="Singh A."/>
            <person name="Wilkins M.J."/>
            <person name="Karaoz U."/>
            <person name="Brodie E.L."/>
            <person name="Williams K.H."/>
            <person name="Hubbard S.S."/>
            <person name="Banfield J.F."/>
        </authorList>
    </citation>
    <scope>NUCLEOTIDE SEQUENCE [LARGE SCALE GENOMIC DNA]</scope>
</reference>
<dbReference type="Pfam" id="PF19927">
    <property type="entry name" value="DUF6390"/>
    <property type="match status" value="1"/>
</dbReference>
<dbReference type="InterPro" id="IPR045660">
    <property type="entry name" value="DUF6390"/>
</dbReference>
<dbReference type="Proteomes" id="UP000176241">
    <property type="component" value="Unassembled WGS sequence"/>
</dbReference>
<evidence type="ECO:0000313" key="1">
    <source>
        <dbReference type="EMBL" id="OGY46140.1"/>
    </source>
</evidence>
<organism evidence="1 2">
    <name type="scientific">Candidatus Buchananbacteria bacterium RIFCSPHIGHO2_01_FULL_39_8</name>
    <dbReference type="NCBI Taxonomy" id="1797533"/>
    <lineage>
        <taxon>Bacteria</taxon>
        <taxon>Candidatus Buchananiibacteriota</taxon>
    </lineage>
</organism>
<protein>
    <submittedName>
        <fullName evidence="1">Uncharacterized protein</fullName>
    </submittedName>
</protein>
<name>A0A1G1Y2Z2_9BACT</name>
<dbReference type="STRING" id="1797533.A2731_01555"/>
<accession>A0A1G1Y2Z2</accession>
<sequence>MYPYLRLIAQANQIADPFNYKVVEAYWIGNELLENVSMQNFYRYLIDEQKLKKKFNLKLLEKVFGKIPMGAKPHHSFHVFNIPKRTGHYPVEHTLHTMDECRIAVARIKNQESRIKDNFSRKMIVEYQPLVIENNKLKLGQSVEKEVWTEINDKAFVKEIKAGDWVSLHWSWVCDVLTEGQAKNLERWTRYNLALVNL</sequence>
<dbReference type="EMBL" id="MHIC01000003">
    <property type="protein sequence ID" value="OGY46140.1"/>
    <property type="molecule type" value="Genomic_DNA"/>
</dbReference>
<dbReference type="AlphaFoldDB" id="A0A1G1Y2Z2"/>
<gene>
    <name evidence="1" type="ORF">A2731_01555</name>
</gene>